<organism evidence="1 2">
    <name type="scientific">Protea cynaroides</name>
    <dbReference type="NCBI Taxonomy" id="273540"/>
    <lineage>
        <taxon>Eukaryota</taxon>
        <taxon>Viridiplantae</taxon>
        <taxon>Streptophyta</taxon>
        <taxon>Embryophyta</taxon>
        <taxon>Tracheophyta</taxon>
        <taxon>Spermatophyta</taxon>
        <taxon>Magnoliopsida</taxon>
        <taxon>Proteales</taxon>
        <taxon>Proteaceae</taxon>
        <taxon>Protea</taxon>
    </lineage>
</organism>
<name>A0A9Q0QU35_9MAGN</name>
<protein>
    <recommendedName>
        <fullName evidence="3">Pectinesterase inhibitor domain-containing protein</fullName>
    </recommendedName>
</protein>
<comment type="caution">
    <text evidence="1">The sequence shown here is derived from an EMBL/GenBank/DDBJ whole genome shotgun (WGS) entry which is preliminary data.</text>
</comment>
<accession>A0A9Q0QU35</accession>
<dbReference type="AlphaFoldDB" id="A0A9Q0QU35"/>
<keyword evidence="2" id="KW-1185">Reference proteome</keyword>
<dbReference type="EMBL" id="JAMYWD010000005">
    <property type="protein sequence ID" value="KAJ4971953.1"/>
    <property type="molecule type" value="Genomic_DNA"/>
</dbReference>
<sequence length="192" mass="21448">MREKPSQPETFIPTSIAISSIAPFLTLVINSTDTAAIPNPLHLPVNPPTIITAGSKNFRISAAEKMVTKFENVRILVTVNKISVNLSKARSAAAYLSTMAKDLRAKESYAVKDCVDNMGDGVAKPFGTTEIGLPQMDLCRKIDHRNEMPMQLPRRCRSRWKITKKKKKKKKKRKNLPPSVVRTSLHPLILVF</sequence>
<evidence type="ECO:0000313" key="2">
    <source>
        <dbReference type="Proteomes" id="UP001141806"/>
    </source>
</evidence>
<gene>
    <name evidence="1" type="ORF">NE237_005052</name>
</gene>
<evidence type="ECO:0000313" key="1">
    <source>
        <dbReference type="EMBL" id="KAJ4971953.1"/>
    </source>
</evidence>
<proteinExistence type="predicted"/>
<evidence type="ECO:0008006" key="3">
    <source>
        <dbReference type="Google" id="ProtNLM"/>
    </source>
</evidence>
<dbReference type="Proteomes" id="UP001141806">
    <property type="component" value="Unassembled WGS sequence"/>
</dbReference>
<reference evidence="1" key="1">
    <citation type="journal article" date="2023" name="Plant J.">
        <title>The genome of the king protea, Protea cynaroides.</title>
        <authorList>
            <person name="Chang J."/>
            <person name="Duong T.A."/>
            <person name="Schoeman C."/>
            <person name="Ma X."/>
            <person name="Roodt D."/>
            <person name="Barker N."/>
            <person name="Li Z."/>
            <person name="Van de Peer Y."/>
            <person name="Mizrachi E."/>
        </authorList>
    </citation>
    <scope>NUCLEOTIDE SEQUENCE</scope>
    <source>
        <tissue evidence="1">Young leaves</tissue>
    </source>
</reference>